<proteinExistence type="predicted"/>
<dbReference type="HOGENOM" id="CLU_066509_1_0_1"/>
<evidence type="ECO:0000313" key="1">
    <source>
        <dbReference type="EMBL" id="ELU01740.1"/>
    </source>
</evidence>
<dbReference type="EMBL" id="AMQN01025405">
    <property type="status" value="NOT_ANNOTATED_CDS"/>
    <property type="molecule type" value="Genomic_DNA"/>
</dbReference>
<sequence>MKTGSASTSEERLIPNELLCYAFAYSNCSAIGSLVNCICEFYQPDEIAAARELLWKECEQFLSVQTKKSDCIGKKFETAASADPSHLVHEALPNQSLVQNNSSSTTMGNRKDTTIAPLSEKRVQFAERAAPTDNPREPDLERSWTTVVKTSRRRPLQVKQRLRAAAKLLPSVVGIGETDTEIKSCRPLKQLFVYGVDSVCDADALKGFMDKQGVRPKQVHRVSKATWLRASFQVRQAKFWPSGVMCREWLNSVPKKPPQDNSNFEDVFAESFAHDDADAEEDEHINDDGNDT</sequence>
<evidence type="ECO:0000313" key="2">
    <source>
        <dbReference type="EnsemblMetazoa" id="CapteP217539"/>
    </source>
</evidence>
<reference evidence="1 3" key="2">
    <citation type="journal article" date="2013" name="Nature">
        <title>Insights into bilaterian evolution from three spiralian genomes.</title>
        <authorList>
            <person name="Simakov O."/>
            <person name="Marletaz F."/>
            <person name="Cho S.J."/>
            <person name="Edsinger-Gonzales E."/>
            <person name="Havlak P."/>
            <person name="Hellsten U."/>
            <person name="Kuo D.H."/>
            <person name="Larsson T."/>
            <person name="Lv J."/>
            <person name="Arendt D."/>
            <person name="Savage R."/>
            <person name="Osoegawa K."/>
            <person name="de Jong P."/>
            <person name="Grimwood J."/>
            <person name="Chapman J.A."/>
            <person name="Shapiro H."/>
            <person name="Aerts A."/>
            <person name="Otillar R.P."/>
            <person name="Terry A.Y."/>
            <person name="Boore J.L."/>
            <person name="Grigoriev I.V."/>
            <person name="Lindberg D.R."/>
            <person name="Seaver E.C."/>
            <person name="Weisblat D.A."/>
            <person name="Putnam N.H."/>
            <person name="Rokhsar D.S."/>
        </authorList>
    </citation>
    <scope>NUCLEOTIDE SEQUENCE</scope>
    <source>
        <strain evidence="1 3">I ESC-2004</strain>
    </source>
</reference>
<protein>
    <submittedName>
        <fullName evidence="1 2">Uncharacterized protein</fullName>
    </submittedName>
</protein>
<organism evidence="1">
    <name type="scientific">Capitella teleta</name>
    <name type="common">Polychaete worm</name>
    <dbReference type="NCBI Taxonomy" id="283909"/>
    <lineage>
        <taxon>Eukaryota</taxon>
        <taxon>Metazoa</taxon>
        <taxon>Spiralia</taxon>
        <taxon>Lophotrochozoa</taxon>
        <taxon>Annelida</taxon>
        <taxon>Polychaeta</taxon>
        <taxon>Sedentaria</taxon>
        <taxon>Scolecida</taxon>
        <taxon>Capitellidae</taxon>
        <taxon>Capitella</taxon>
    </lineage>
</organism>
<reference evidence="2" key="3">
    <citation type="submission" date="2015-06" db="UniProtKB">
        <authorList>
            <consortium name="EnsemblMetazoa"/>
        </authorList>
    </citation>
    <scope>IDENTIFICATION</scope>
</reference>
<reference evidence="3" key="1">
    <citation type="submission" date="2012-12" db="EMBL/GenBank/DDBJ databases">
        <authorList>
            <person name="Hellsten U."/>
            <person name="Grimwood J."/>
            <person name="Chapman J.A."/>
            <person name="Shapiro H."/>
            <person name="Aerts A."/>
            <person name="Otillar R.P."/>
            <person name="Terry A.Y."/>
            <person name="Boore J.L."/>
            <person name="Simakov O."/>
            <person name="Marletaz F."/>
            <person name="Cho S.-J."/>
            <person name="Edsinger-Gonzales E."/>
            <person name="Havlak P."/>
            <person name="Kuo D.-H."/>
            <person name="Larsson T."/>
            <person name="Lv J."/>
            <person name="Arendt D."/>
            <person name="Savage R."/>
            <person name="Osoegawa K."/>
            <person name="de Jong P."/>
            <person name="Lindberg D.R."/>
            <person name="Seaver E.C."/>
            <person name="Weisblat D.A."/>
            <person name="Putnam N.H."/>
            <person name="Grigoriev I.V."/>
            <person name="Rokhsar D.S."/>
        </authorList>
    </citation>
    <scope>NUCLEOTIDE SEQUENCE</scope>
    <source>
        <strain evidence="3">I ESC-2004</strain>
    </source>
</reference>
<dbReference type="EnsemblMetazoa" id="CapteT217539">
    <property type="protein sequence ID" value="CapteP217539"/>
    <property type="gene ID" value="CapteG217539"/>
</dbReference>
<dbReference type="AlphaFoldDB" id="R7U5U0"/>
<gene>
    <name evidence="1" type="ORF">CAPTEDRAFT_217539</name>
</gene>
<dbReference type="OrthoDB" id="6781724at2759"/>
<keyword evidence="3" id="KW-1185">Reference proteome</keyword>
<dbReference type="EMBL" id="KB304719">
    <property type="protein sequence ID" value="ELU01740.1"/>
    <property type="molecule type" value="Genomic_DNA"/>
</dbReference>
<name>R7U5U0_CAPTE</name>
<dbReference type="Proteomes" id="UP000014760">
    <property type="component" value="Unassembled WGS sequence"/>
</dbReference>
<evidence type="ECO:0000313" key="3">
    <source>
        <dbReference type="Proteomes" id="UP000014760"/>
    </source>
</evidence>
<accession>R7U5U0</accession>